<feature type="signal peptide" evidence="1">
    <location>
        <begin position="1"/>
        <end position="19"/>
    </location>
</feature>
<keyword evidence="1" id="KW-0732">Signal</keyword>
<accession>A0A511KCW7</accession>
<dbReference type="EMBL" id="BJWK01000005">
    <property type="protein sequence ID" value="GEM08213.1"/>
    <property type="molecule type" value="Genomic_DNA"/>
</dbReference>
<dbReference type="Proteomes" id="UP000321518">
    <property type="component" value="Unassembled WGS sequence"/>
</dbReference>
<gene>
    <name evidence="2" type="ORF">Rt10032_c05g2230</name>
</gene>
<evidence type="ECO:0000313" key="3">
    <source>
        <dbReference type="Proteomes" id="UP000321518"/>
    </source>
</evidence>
<name>A0A511KCW7_RHOTO</name>
<protein>
    <submittedName>
        <fullName evidence="2">Proteophosphoglycan ppg4</fullName>
    </submittedName>
</protein>
<evidence type="ECO:0000256" key="1">
    <source>
        <dbReference type="SAM" id="SignalP"/>
    </source>
</evidence>
<organism evidence="2 3">
    <name type="scientific">Rhodotorula toruloides</name>
    <name type="common">Yeast</name>
    <name type="synonym">Rhodosporidium toruloides</name>
    <dbReference type="NCBI Taxonomy" id="5286"/>
    <lineage>
        <taxon>Eukaryota</taxon>
        <taxon>Fungi</taxon>
        <taxon>Dikarya</taxon>
        <taxon>Basidiomycota</taxon>
        <taxon>Pucciniomycotina</taxon>
        <taxon>Microbotryomycetes</taxon>
        <taxon>Sporidiobolales</taxon>
        <taxon>Sporidiobolaceae</taxon>
        <taxon>Rhodotorula</taxon>
    </lineage>
</organism>
<dbReference type="AlphaFoldDB" id="A0A511KCW7"/>
<reference evidence="2 3" key="1">
    <citation type="submission" date="2019-07" db="EMBL/GenBank/DDBJ databases">
        <title>Rhodotorula toruloides NBRC10032 genome sequencing.</title>
        <authorList>
            <person name="Shida Y."/>
            <person name="Takaku H."/>
            <person name="Ogasawara W."/>
            <person name="Mori K."/>
        </authorList>
    </citation>
    <scope>NUCLEOTIDE SEQUENCE [LARGE SCALE GENOMIC DNA]</scope>
    <source>
        <strain evidence="2 3">NBRC10032</strain>
    </source>
</reference>
<evidence type="ECO:0000313" key="2">
    <source>
        <dbReference type="EMBL" id="GEM08213.1"/>
    </source>
</evidence>
<feature type="chain" id="PRO_5022110910" evidence="1">
    <location>
        <begin position="20"/>
        <end position="439"/>
    </location>
</feature>
<sequence length="439" mass="50200">MPTFLPLILVLDIVERTVARDFFNEDWAAYLARLARFSRVCNAMRNLVKPVLWTTVRFKSTRQLSRLRDPHKANPATRQLYKAVKRFIGAGPCCRRGDRTDKKAAQIVRLYFPNVEVVQLMGFGRGVLSMAAFASFANLHDLTLENYHIQDIQPSLVLPNLKTLSLVRIFAFEETLVHLCSPRCTPSLKYAFLCRFKFHNEAHDAVTYMPLDKLDLGRLDAVQIDPSNLMLMPHQLRRPEGPCGRKTKVLLSWQAPTTRFYPCGELPEYFQLNIPQHVYTDESLQLYFEMMARNLVYAIEDDYGFKAVILPERLRSPINLEAWLRPSVKTFLQTCYQLAIPIVFYRGGADASSTMSAKFLDYIRSPTKDENPFVTEAKLDGISGDDSSKWTNAVGLEPEEWEDEQEEIDEEEIAAAARELVHQTVRLAGNGPVVVYINI</sequence>
<proteinExistence type="predicted"/>
<comment type="caution">
    <text evidence="2">The sequence shown here is derived from an EMBL/GenBank/DDBJ whole genome shotgun (WGS) entry which is preliminary data.</text>
</comment>
<dbReference type="OrthoDB" id="10327603at2759"/>